<proteinExistence type="predicted"/>
<name>A0ABW7EVT0_9BURK</name>
<protein>
    <recommendedName>
        <fullName evidence="3">DNA-binding protein</fullName>
    </recommendedName>
</protein>
<dbReference type="EMBL" id="JBIGHV010000001">
    <property type="protein sequence ID" value="MFG6428413.1"/>
    <property type="molecule type" value="Genomic_DNA"/>
</dbReference>
<evidence type="ECO:0000313" key="2">
    <source>
        <dbReference type="Proteomes" id="UP001606210"/>
    </source>
</evidence>
<sequence>MEALHNVPTSPLAAERGEVAKRKYTRVGQPTDVINIPGALLKLETLAKLSGESIATLYRAVKRGDLVVSKRGARCTRVTSENAKAYLQRLAGTPV</sequence>
<comment type="caution">
    <text evidence="1">The sequence shown here is derived from an EMBL/GenBank/DDBJ whole genome shotgun (WGS) entry which is preliminary data.</text>
</comment>
<reference evidence="1 2" key="1">
    <citation type="submission" date="2024-08" db="EMBL/GenBank/DDBJ databases">
        <authorList>
            <person name="Lu H."/>
        </authorList>
    </citation>
    <scope>NUCLEOTIDE SEQUENCE [LARGE SCALE GENOMIC DNA]</scope>
    <source>
        <strain evidence="1 2">LYH14W</strain>
    </source>
</reference>
<keyword evidence="2" id="KW-1185">Reference proteome</keyword>
<gene>
    <name evidence="1" type="ORF">ACG00Y_00720</name>
</gene>
<evidence type="ECO:0000313" key="1">
    <source>
        <dbReference type="EMBL" id="MFG6428413.1"/>
    </source>
</evidence>
<dbReference type="RefSeq" id="WP_394475343.1">
    <property type="nucleotide sequence ID" value="NZ_JBIGHV010000001.1"/>
</dbReference>
<accession>A0ABW7EVT0</accession>
<dbReference type="Proteomes" id="UP001606210">
    <property type="component" value="Unassembled WGS sequence"/>
</dbReference>
<organism evidence="1 2">
    <name type="scientific">Pelomonas parva</name>
    <dbReference type="NCBI Taxonomy" id="3299032"/>
    <lineage>
        <taxon>Bacteria</taxon>
        <taxon>Pseudomonadati</taxon>
        <taxon>Pseudomonadota</taxon>
        <taxon>Betaproteobacteria</taxon>
        <taxon>Burkholderiales</taxon>
        <taxon>Sphaerotilaceae</taxon>
        <taxon>Roseateles</taxon>
    </lineage>
</organism>
<evidence type="ECO:0008006" key="3">
    <source>
        <dbReference type="Google" id="ProtNLM"/>
    </source>
</evidence>